<dbReference type="Proteomes" id="UP000295063">
    <property type="component" value="Unassembled WGS sequence"/>
</dbReference>
<sequence length="83" mass="9711">MPRSPRVPKEEALQIEFEFKKHINAAGSNVTDTVRRLNEEYGTTETPQAVTQQLKNGTMPVWKQNRIAKVLGFKIKWEREEER</sequence>
<evidence type="ECO:0000313" key="2">
    <source>
        <dbReference type="Proteomes" id="UP000295063"/>
    </source>
</evidence>
<proteinExistence type="predicted"/>
<gene>
    <name evidence="1" type="ORF">EV210_101183</name>
</gene>
<organism evidence="1 2">
    <name type="scientific">Anaerospora hongkongensis</name>
    <dbReference type="NCBI Taxonomy" id="244830"/>
    <lineage>
        <taxon>Bacteria</taxon>
        <taxon>Bacillati</taxon>
        <taxon>Bacillota</taxon>
        <taxon>Negativicutes</taxon>
        <taxon>Selenomonadales</taxon>
        <taxon>Sporomusaceae</taxon>
        <taxon>Anaerospora</taxon>
    </lineage>
</organism>
<accession>A0A4V2Q928</accession>
<keyword evidence="2" id="KW-1185">Reference proteome</keyword>
<name>A0A4V2Q928_9FIRM</name>
<reference evidence="1 2" key="1">
    <citation type="submission" date="2019-03" db="EMBL/GenBank/DDBJ databases">
        <title>Genomic Encyclopedia of Type Strains, Phase IV (KMG-IV): sequencing the most valuable type-strain genomes for metagenomic binning, comparative biology and taxonomic classification.</title>
        <authorList>
            <person name="Goeker M."/>
        </authorList>
    </citation>
    <scope>NUCLEOTIDE SEQUENCE [LARGE SCALE GENOMIC DNA]</scope>
    <source>
        <strain evidence="1 2">DSM 15969</strain>
    </source>
</reference>
<protein>
    <submittedName>
        <fullName evidence="1">Uncharacterized protein</fullName>
    </submittedName>
</protein>
<comment type="caution">
    <text evidence="1">The sequence shown here is derived from an EMBL/GenBank/DDBJ whole genome shotgun (WGS) entry which is preliminary data.</text>
</comment>
<dbReference type="EMBL" id="SLUI01000001">
    <property type="protein sequence ID" value="TCL39983.1"/>
    <property type="molecule type" value="Genomic_DNA"/>
</dbReference>
<evidence type="ECO:0000313" key="1">
    <source>
        <dbReference type="EMBL" id="TCL39983.1"/>
    </source>
</evidence>
<dbReference type="AlphaFoldDB" id="A0A4V2Q928"/>